<dbReference type="SUPFAM" id="SSF82549">
    <property type="entry name" value="DAK1/DegV-like"/>
    <property type="match status" value="1"/>
</dbReference>
<accession>A0A0X1U7D5</accession>
<dbReference type="KEGG" id="cpro:CPRO_12510"/>
<organism evidence="3 5">
    <name type="scientific">Anaerotignum propionicum DSM 1682</name>
    <dbReference type="NCBI Taxonomy" id="991789"/>
    <lineage>
        <taxon>Bacteria</taxon>
        <taxon>Bacillati</taxon>
        <taxon>Bacillota</taxon>
        <taxon>Clostridia</taxon>
        <taxon>Lachnospirales</taxon>
        <taxon>Anaerotignaceae</taxon>
        <taxon>Anaerotignum</taxon>
    </lineage>
</organism>
<keyword evidence="4" id="KW-1185">Reference proteome</keyword>
<dbReference type="RefSeq" id="WP_066049110.1">
    <property type="nucleotide sequence ID" value="NZ_CP014223.1"/>
</dbReference>
<dbReference type="InterPro" id="IPR003797">
    <property type="entry name" value="DegV"/>
</dbReference>
<reference evidence="2 4" key="1">
    <citation type="journal article" date="2016" name="Genome Announc.">
        <title>Complete Genome Sequence of the Amino Acid-Fermenting Clostridium propionicum X2 (DSM 1682).</title>
        <authorList>
            <person name="Poehlein A."/>
            <person name="Schlien K."/>
            <person name="Chowdhury N.P."/>
            <person name="Gottschalk G."/>
            <person name="Buckel W."/>
            <person name="Daniel R."/>
        </authorList>
    </citation>
    <scope>NUCLEOTIDE SEQUENCE [LARGE SCALE GENOMIC DNA]</scope>
    <source>
        <strain evidence="2 4">X2</strain>
    </source>
</reference>
<name>A0A0X1U7D5_ANAPI</name>
<dbReference type="Gene3D" id="3.30.1180.10">
    <property type="match status" value="1"/>
</dbReference>
<gene>
    <name evidence="2" type="ORF">CPRO_12510</name>
    <name evidence="3" type="ORF">SAMN02745151_01662</name>
</gene>
<dbReference type="NCBIfam" id="TIGR00762">
    <property type="entry name" value="DegV"/>
    <property type="match status" value="1"/>
</dbReference>
<dbReference type="AlphaFoldDB" id="A0A0X1U7D5"/>
<dbReference type="PROSITE" id="PS51482">
    <property type="entry name" value="DEGV"/>
    <property type="match status" value="1"/>
</dbReference>
<evidence type="ECO:0000256" key="1">
    <source>
        <dbReference type="ARBA" id="ARBA00023121"/>
    </source>
</evidence>
<dbReference type="Pfam" id="PF02645">
    <property type="entry name" value="DegV"/>
    <property type="match status" value="1"/>
</dbReference>
<evidence type="ECO:0000313" key="2">
    <source>
        <dbReference type="EMBL" id="AMJ40844.1"/>
    </source>
</evidence>
<reference evidence="4" key="2">
    <citation type="submission" date="2016-01" db="EMBL/GenBank/DDBJ databases">
        <authorList>
            <person name="Poehlein A."/>
            <person name="Schlien K."/>
            <person name="Gottschalk G."/>
            <person name="Buckel W."/>
            <person name="Daniel R."/>
        </authorList>
    </citation>
    <scope>NUCLEOTIDE SEQUENCE [LARGE SCALE GENOMIC DNA]</scope>
    <source>
        <strain evidence="4">X2</strain>
    </source>
</reference>
<proteinExistence type="predicted"/>
<dbReference type="Gene3D" id="3.40.50.10170">
    <property type="match status" value="1"/>
</dbReference>
<reference evidence="3" key="4">
    <citation type="submission" date="2016-11" db="EMBL/GenBank/DDBJ databases">
        <authorList>
            <person name="Varghese N."/>
            <person name="Submissions S."/>
        </authorList>
    </citation>
    <scope>NUCLEOTIDE SEQUENCE</scope>
    <source>
        <strain evidence="3">DSM 1682</strain>
    </source>
</reference>
<keyword evidence="1" id="KW-0446">Lipid-binding</keyword>
<dbReference type="PANTHER" id="PTHR33434:SF2">
    <property type="entry name" value="FATTY ACID-BINDING PROTEIN TM_1468"/>
    <property type="match status" value="1"/>
</dbReference>
<dbReference type="PANTHER" id="PTHR33434">
    <property type="entry name" value="DEGV DOMAIN-CONTAINING PROTEIN DR_1986-RELATED"/>
    <property type="match status" value="1"/>
</dbReference>
<protein>
    <submittedName>
        <fullName evidence="3">EDD domain protein, DegV family</fullName>
    </submittedName>
    <submittedName>
        <fullName evidence="2">Fatty acid-binding protein</fullName>
    </submittedName>
</protein>
<dbReference type="InterPro" id="IPR043168">
    <property type="entry name" value="DegV_C"/>
</dbReference>
<dbReference type="EMBL" id="CP014223">
    <property type="protein sequence ID" value="AMJ40844.1"/>
    <property type="molecule type" value="Genomic_DNA"/>
</dbReference>
<dbReference type="OrthoDB" id="9781230at2"/>
<evidence type="ECO:0000313" key="3">
    <source>
        <dbReference type="EMBL" id="SHE74767.1"/>
    </source>
</evidence>
<evidence type="ECO:0000313" key="4">
    <source>
        <dbReference type="Proteomes" id="UP000068026"/>
    </source>
</evidence>
<dbReference type="InterPro" id="IPR050270">
    <property type="entry name" value="DegV_domain_contain"/>
</dbReference>
<reference evidence="5" key="3">
    <citation type="submission" date="2016-11" db="EMBL/GenBank/DDBJ databases">
        <authorList>
            <person name="Jaros S."/>
            <person name="Januszkiewicz K."/>
            <person name="Wedrychowicz H."/>
        </authorList>
    </citation>
    <scope>NUCLEOTIDE SEQUENCE [LARGE SCALE GENOMIC DNA]</scope>
    <source>
        <strain evidence="5">DSM 1682</strain>
    </source>
</reference>
<dbReference type="Proteomes" id="UP000068026">
    <property type="component" value="Chromosome"/>
</dbReference>
<dbReference type="Proteomes" id="UP000184204">
    <property type="component" value="Unassembled WGS sequence"/>
</dbReference>
<dbReference type="GO" id="GO:0008289">
    <property type="term" value="F:lipid binding"/>
    <property type="evidence" value="ECO:0007669"/>
    <property type="project" value="UniProtKB-KW"/>
</dbReference>
<sequence>MADYQIFSDGACDIGKERGEEFDISLIPFYVSLDHQKYFKEIEEISLDEYYRFIIDENGYPKTSLPSVQDFIDAFRPALQQGKDIICTTVTHSLSSSIQSATTAKLMLEEEFPNAKIYVVNCWHITGSQTLILMEMAKMKKAGKTIEEVMEYVEKAKVDARIHFMVGDLSHLEVGGRIGKIAALSGSILKIKPLIILKGGEISVGGAVRSRKKGLAKLVEISINHFKSTGENPKDYIAHIGTTNVWDEVPEFEEALKKAFPEMEFISPFQIGATVASHTGPGTTGFCFAKKYEAYHL</sequence>
<dbReference type="EMBL" id="FQUA01000006">
    <property type="protein sequence ID" value="SHE74767.1"/>
    <property type="molecule type" value="Genomic_DNA"/>
</dbReference>
<evidence type="ECO:0000313" key="5">
    <source>
        <dbReference type="Proteomes" id="UP000184204"/>
    </source>
</evidence>